<dbReference type="PANTHER" id="PTHR43047:SF64">
    <property type="entry name" value="HISTIDINE KINASE CONTAINING CHEY-HOMOLOGOUS RECEIVER DOMAIN AND PAS DOMAIN-RELATED"/>
    <property type="match status" value="1"/>
</dbReference>
<comment type="catalytic activity">
    <reaction evidence="1">
        <text>ATP + protein L-histidine = ADP + protein N-phospho-L-histidine.</text>
        <dbReference type="EC" id="2.7.13.3"/>
    </reaction>
</comment>
<dbReference type="PRINTS" id="PR00344">
    <property type="entry name" value="BCTRLSENSOR"/>
</dbReference>
<dbReference type="PANTHER" id="PTHR43047">
    <property type="entry name" value="TWO-COMPONENT HISTIDINE PROTEIN KINASE"/>
    <property type="match status" value="1"/>
</dbReference>
<dbReference type="CDD" id="cd00082">
    <property type="entry name" value="HisKA"/>
    <property type="match status" value="1"/>
</dbReference>
<sequence length="996" mass="108912">MSALSLSRKSLVGRLMLAFGVLGLLLLLLVSLGNLSLYWVNQADAYLYDKALPASEAARELAQASNALAENAQALGRVEEEHQRQFIGRKLSINSTNMLSAIAKLKSLQVQSDWRLELTAGEIIHDLSQLGKQVGNRLLVASKLTAQGEALALAASHSIELLEAELAVVDSSVLAKLSLAYPEIVGQRKSAELLDTVIEHDIDIQERLNRALKLIHDIALIGQLLQSPEQEKGLLTVLSNMSQQPSVVPPSSYQLQPLQASMDPNAEGSQSTIQVDLMALELLKGLVRDPVRAKELEREFSVLRQVSEGLTIQKNYVHLIKTQSKQLIMLSNKLYELNQTVDHAMAIQQQEAEGARLDYLQQIAWAKAGLMGTGVLMFIVILFVVYRVIYKGIAVRLNEATYALSRLSLGDTQVGINSHGDDELTAMASAIEAFKQKTAHNQKLQLELRESADELSEHKAALEIKVEARTQELAIANKRLDSEAKGHAQARTMAEQANQAKSLFLATMSHEIRTPLNGLLGTLTLLGHSNLPVAQKQMLALSQYSGTLLQTVLNDILDFSRLEQGKLANEPRPVAINDLLDEVVAIMLAGAGLAGLNLVLDSAKLPEWVNIDGPKLRQVLFNLIGNGIKFTPKGEVRLKVWVEDSALCFMVVDSGVGISDEAKKHLFKAYSAQLNQGRSRGTGLGLAISKELVELMCQLPEYEVKSVEAGLFEGGCKPLWVESEAGAGSRFGFSLPLVICEKASEGGQEPQRVTNKKRVLVIEDNKVNAMVAQGFLAHLGHESVLADSCAEARSVYCTQSAHSFDAIMLDIQLGDGSGLVLLKELREVTLHASHQLEIAAFTAQIQADDMDHYREIGFDLVLGKPLNMQMLAAWIGVVNPLEEERVTKTSPGDYQGELLDIGQIEQDLEYLGKDAVEEMLMLYKESSQVQLSALSQKSENRNTLLHALKGSSASMGLIGLSKMCKLLETSEYQDDEYLGLLQLHKDSLAAFSQLLG</sequence>
<dbReference type="InterPro" id="IPR011006">
    <property type="entry name" value="CheY-like_superfamily"/>
</dbReference>
<keyword evidence="4 7" id="KW-0597">Phosphoprotein</keyword>
<organism evidence="13 14">
    <name type="scientific">Shewanella nanhaiensis</name>
    <dbReference type="NCBI Taxonomy" id="2864872"/>
    <lineage>
        <taxon>Bacteria</taxon>
        <taxon>Pseudomonadati</taxon>
        <taxon>Pseudomonadota</taxon>
        <taxon>Gammaproteobacteria</taxon>
        <taxon>Alteromonadales</taxon>
        <taxon>Shewanellaceae</taxon>
        <taxon>Shewanella</taxon>
    </lineage>
</organism>
<dbReference type="Proteomes" id="UP001195963">
    <property type="component" value="Unassembled WGS sequence"/>
</dbReference>
<comment type="subcellular location">
    <subcellularLocation>
        <location evidence="2">Membrane</location>
    </subcellularLocation>
</comment>
<keyword evidence="8" id="KW-0175">Coiled coil</keyword>
<evidence type="ECO:0000256" key="3">
    <source>
        <dbReference type="ARBA" id="ARBA00012438"/>
    </source>
</evidence>
<keyword evidence="9" id="KW-0812">Transmembrane</keyword>
<dbReference type="InterPro" id="IPR036890">
    <property type="entry name" value="HATPase_C_sf"/>
</dbReference>
<evidence type="ECO:0000259" key="10">
    <source>
        <dbReference type="PROSITE" id="PS50109"/>
    </source>
</evidence>
<keyword evidence="14" id="KW-1185">Reference proteome</keyword>
<dbReference type="Pfam" id="PF00072">
    <property type="entry name" value="Response_reg"/>
    <property type="match status" value="1"/>
</dbReference>
<keyword evidence="5 13" id="KW-0808">Transferase</keyword>
<keyword evidence="9" id="KW-1133">Transmembrane helix</keyword>
<feature type="domain" description="Histidine kinase" evidence="10">
    <location>
        <begin position="507"/>
        <end position="739"/>
    </location>
</feature>
<dbReference type="Gene3D" id="6.10.340.10">
    <property type="match status" value="1"/>
</dbReference>
<dbReference type="Gene3D" id="1.20.58.920">
    <property type="match status" value="1"/>
</dbReference>
<dbReference type="InterPro" id="IPR004358">
    <property type="entry name" value="Sig_transdc_His_kin-like_C"/>
</dbReference>
<dbReference type="Pfam" id="PF02518">
    <property type="entry name" value="HATPase_c"/>
    <property type="match status" value="1"/>
</dbReference>
<name>A0ABS7E8Z4_9GAMM</name>
<dbReference type="InterPro" id="IPR001789">
    <property type="entry name" value="Sig_transdc_resp-reg_receiver"/>
</dbReference>
<dbReference type="EC" id="2.7.13.3" evidence="3"/>
<dbReference type="GO" id="GO:0004673">
    <property type="term" value="F:protein histidine kinase activity"/>
    <property type="evidence" value="ECO:0007669"/>
    <property type="project" value="UniProtKB-EC"/>
</dbReference>
<dbReference type="SMART" id="SM00387">
    <property type="entry name" value="HATPase_c"/>
    <property type="match status" value="1"/>
</dbReference>
<accession>A0ABS7E8Z4</accession>
<evidence type="ECO:0000256" key="9">
    <source>
        <dbReference type="SAM" id="Phobius"/>
    </source>
</evidence>
<dbReference type="InterPro" id="IPR003660">
    <property type="entry name" value="HAMP_dom"/>
</dbReference>
<feature type="domain" description="Response regulatory" evidence="11">
    <location>
        <begin position="758"/>
        <end position="879"/>
    </location>
</feature>
<dbReference type="InterPro" id="IPR036641">
    <property type="entry name" value="HPT_dom_sf"/>
</dbReference>
<dbReference type="Gene3D" id="3.40.50.2300">
    <property type="match status" value="1"/>
</dbReference>
<dbReference type="PROSITE" id="PS50110">
    <property type="entry name" value="RESPONSE_REGULATORY"/>
    <property type="match status" value="1"/>
</dbReference>
<reference evidence="13 14" key="1">
    <citation type="submission" date="2021-07" db="EMBL/GenBank/DDBJ databases">
        <title>Shewanella sp. nov, isolated from SCS.</title>
        <authorList>
            <person name="Cao W.R."/>
        </authorList>
    </citation>
    <scope>NUCLEOTIDE SEQUENCE [LARGE SCALE GENOMIC DNA]</scope>
    <source>
        <strain evidence="13 14">NR704-98</strain>
    </source>
</reference>
<evidence type="ECO:0000259" key="12">
    <source>
        <dbReference type="PROSITE" id="PS50885"/>
    </source>
</evidence>
<evidence type="ECO:0000259" key="11">
    <source>
        <dbReference type="PROSITE" id="PS50110"/>
    </source>
</evidence>
<dbReference type="RefSeq" id="WP_220111178.1">
    <property type="nucleotide sequence ID" value="NZ_JAHZST010000017.1"/>
</dbReference>
<dbReference type="InterPro" id="IPR038188">
    <property type="entry name" value="TorS_sensor_sf"/>
</dbReference>
<evidence type="ECO:0000256" key="4">
    <source>
        <dbReference type="ARBA" id="ARBA00022553"/>
    </source>
</evidence>
<feature type="modified residue" description="4-aspartylphosphate" evidence="7">
    <location>
        <position position="810"/>
    </location>
</feature>
<dbReference type="PROSITE" id="PS50109">
    <property type="entry name" value="HIS_KIN"/>
    <property type="match status" value="1"/>
</dbReference>
<dbReference type="CDD" id="cd16922">
    <property type="entry name" value="HATPase_EvgS-ArcB-TorS-like"/>
    <property type="match status" value="1"/>
</dbReference>
<comment type="caution">
    <text evidence="13">The sequence shown here is derived from an EMBL/GenBank/DDBJ whole genome shotgun (WGS) entry which is preliminary data.</text>
</comment>
<dbReference type="SMART" id="SM00448">
    <property type="entry name" value="REC"/>
    <property type="match status" value="1"/>
</dbReference>
<keyword evidence="6 13" id="KW-0418">Kinase</keyword>
<dbReference type="Pfam" id="PF21689">
    <property type="entry name" value="TorS_sensor_domain"/>
    <property type="match status" value="1"/>
</dbReference>
<evidence type="ECO:0000256" key="2">
    <source>
        <dbReference type="ARBA" id="ARBA00004370"/>
    </source>
</evidence>
<dbReference type="SUPFAM" id="SSF55874">
    <property type="entry name" value="ATPase domain of HSP90 chaperone/DNA topoisomerase II/histidine kinase"/>
    <property type="match status" value="1"/>
</dbReference>
<dbReference type="Gene3D" id="1.10.287.130">
    <property type="match status" value="1"/>
</dbReference>
<dbReference type="CDD" id="cd17546">
    <property type="entry name" value="REC_hyHK_CKI1_RcsC-like"/>
    <property type="match status" value="1"/>
</dbReference>
<evidence type="ECO:0000256" key="7">
    <source>
        <dbReference type="PROSITE-ProRule" id="PRU00169"/>
    </source>
</evidence>
<feature type="transmembrane region" description="Helical" evidence="9">
    <location>
        <begin position="364"/>
        <end position="386"/>
    </location>
</feature>
<evidence type="ECO:0000256" key="6">
    <source>
        <dbReference type="ARBA" id="ARBA00022777"/>
    </source>
</evidence>
<evidence type="ECO:0000256" key="5">
    <source>
        <dbReference type="ARBA" id="ARBA00022679"/>
    </source>
</evidence>
<dbReference type="InterPro" id="IPR036097">
    <property type="entry name" value="HisK_dim/P_sf"/>
</dbReference>
<dbReference type="EMBL" id="JAHZST010000017">
    <property type="protein sequence ID" value="MBW8185803.1"/>
    <property type="molecule type" value="Genomic_DNA"/>
</dbReference>
<dbReference type="Gene3D" id="3.30.565.10">
    <property type="entry name" value="Histidine kinase-like ATPase, C-terminal domain"/>
    <property type="match status" value="1"/>
</dbReference>
<evidence type="ECO:0000313" key="14">
    <source>
        <dbReference type="Proteomes" id="UP001195963"/>
    </source>
</evidence>
<dbReference type="InterPro" id="IPR003594">
    <property type="entry name" value="HATPase_dom"/>
</dbReference>
<protein>
    <recommendedName>
        <fullName evidence="3">histidine kinase</fullName>
        <ecNumber evidence="3">2.7.13.3</ecNumber>
    </recommendedName>
</protein>
<dbReference type="InterPro" id="IPR005467">
    <property type="entry name" value="His_kinase_dom"/>
</dbReference>
<dbReference type="InterPro" id="IPR003661">
    <property type="entry name" value="HisK_dim/P_dom"/>
</dbReference>
<dbReference type="Pfam" id="PF00512">
    <property type="entry name" value="HisKA"/>
    <property type="match status" value="1"/>
</dbReference>
<evidence type="ECO:0000256" key="1">
    <source>
        <dbReference type="ARBA" id="ARBA00000085"/>
    </source>
</evidence>
<dbReference type="SUPFAM" id="SSF47384">
    <property type="entry name" value="Homodimeric domain of signal transducing histidine kinase"/>
    <property type="match status" value="1"/>
</dbReference>
<feature type="domain" description="HAMP" evidence="12">
    <location>
        <begin position="391"/>
        <end position="443"/>
    </location>
</feature>
<dbReference type="NCBIfam" id="TIGR02956">
    <property type="entry name" value="TMAO_torS"/>
    <property type="match status" value="1"/>
</dbReference>
<dbReference type="Gene3D" id="1.20.120.160">
    <property type="entry name" value="HPT domain"/>
    <property type="match status" value="1"/>
</dbReference>
<evidence type="ECO:0000313" key="13">
    <source>
        <dbReference type="EMBL" id="MBW8185803.1"/>
    </source>
</evidence>
<dbReference type="PIRSF" id="PIRSF036437">
    <property type="entry name" value="HK_TorS"/>
    <property type="match status" value="1"/>
</dbReference>
<dbReference type="SMART" id="SM00388">
    <property type="entry name" value="HisKA"/>
    <property type="match status" value="1"/>
</dbReference>
<dbReference type="SUPFAM" id="SSF52172">
    <property type="entry name" value="CheY-like"/>
    <property type="match status" value="1"/>
</dbReference>
<proteinExistence type="predicted"/>
<feature type="coiled-coil region" evidence="8">
    <location>
        <begin position="441"/>
        <end position="472"/>
    </location>
</feature>
<evidence type="ECO:0000256" key="8">
    <source>
        <dbReference type="SAM" id="Coils"/>
    </source>
</evidence>
<dbReference type="SUPFAM" id="SSF47226">
    <property type="entry name" value="Histidine-containing phosphotransfer domain, HPT domain"/>
    <property type="match status" value="1"/>
</dbReference>
<dbReference type="PROSITE" id="PS50885">
    <property type="entry name" value="HAMP"/>
    <property type="match status" value="1"/>
</dbReference>
<gene>
    <name evidence="13" type="primary">torS</name>
    <name evidence="13" type="ORF">K0625_19360</name>
</gene>
<dbReference type="InterPro" id="IPR014302">
    <property type="entry name" value="Sig_transdc_His_kinase_TorS"/>
</dbReference>
<keyword evidence="9" id="KW-0472">Membrane</keyword>